<evidence type="ECO:0000313" key="2">
    <source>
        <dbReference type="EnsemblMetazoa" id="GAUT035088-PA"/>
    </source>
</evidence>
<dbReference type="VEuPathDB" id="VectorBase:GAUT035088"/>
<organism evidence="2 3">
    <name type="scientific">Glossina austeni</name>
    <name type="common">Savannah tsetse fly</name>
    <dbReference type="NCBI Taxonomy" id="7395"/>
    <lineage>
        <taxon>Eukaryota</taxon>
        <taxon>Metazoa</taxon>
        <taxon>Ecdysozoa</taxon>
        <taxon>Arthropoda</taxon>
        <taxon>Hexapoda</taxon>
        <taxon>Insecta</taxon>
        <taxon>Pterygota</taxon>
        <taxon>Neoptera</taxon>
        <taxon>Endopterygota</taxon>
        <taxon>Diptera</taxon>
        <taxon>Brachycera</taxon>
        <taxon>Muscomorpha</taxon>
        <taxon>Hippoboscoidea</taxon>
        <taxon>Glossinidae</taxon>
        <taxon>Glossina</taxon>
    </lineage>
</organism>
<dbReference type="AlphaFoldDB" id="A0A1A9VEW3"/>
<evidence type="ECO:0000256" key="1">
    <source>
        <dbReference type="SAM" id="SignalP"/>
    </source>
</evidence>
<evidence type="ECO:0000313" key="3">
    <source>
        <dbReference type="Proteomes" id="UP000078200"/>
    </source>
</evidence>
<name>A0A1A9VEW3_GLOAU</name>
<proteinExistence type="predicted"/>
<sequence length="306" mass="33282">MWPETVTLLPSLLLLVVVLTEEATVFIFLGDIRCAISTATMSLTRCSVELLPAYSSSDITSCLMRVNKGEEMRNSVVVMSDIVATSAANSSCVVVLVLLLTRLKSSFLRSACPDMVRRITHSSISILLSEAPSCLTSTKGNGHLTSELSEFLSNVMGSRFITSVPLCGSCLPDLDFNKDSDITSSLISSPSPDANWWLPIKLNCSDVSSFLEIFGGGKSPPSATDILFPSLLLTAPCAGLRFNMTVFSFDELLSSEVDLEITSYLGHTDTLFCQPCLEALKMKQGSQYTYYKLQGCHQLTSEEYDA</sequence>
<dbReference type="Proteomes" id="UP000078200">
    <property type="component" value="Unassembled WGS sequence"/>
</dbReference>
<reference evidence="2" key="1">
    <citation type="submission" date="2020-05" db="UniProtKB">
        <authorList>
            <consortium name="EnsemblMetazoa"/>
        </authorList>
    </citation>
    <scope>IDENTIFICATION</scope>
    <source>
        <strain evidence="2">TTRI</strain>
    </source>
</reference>
<accession>A0A1A9VEW3</accession>
<feature type="signal peptide" evidence="1">
    <location>
        <begin position="1"/>
        <end position="20"/>
    </location>
</feature>
<feature type="chain" id="PRO_5008399326" evidence="1">
    <location>
        <begin position="21"/>
        <end position="306"/>
    </location>
</feature>
<keyword evidence="3" id="KW-1185">Reference proteome</keyword>
<dbReference type="EnsemblMetazoa" id="GAUT035088-RA">
    <property type="protein sequence ID" value="GAUT035088-PA"/>
    <property type="gene ID" value="GAUT035088"/>
</dbReference>
<protein>
    <submittedName>
        <fullName evidence="2">Uncharacterized protein</fullName>
    </submittedName>
</protein>
<keyword evidence="1" id="KW-0732">Signal</keyword>